<dbReference type="STRING" id="6185.A0A094ZJ68"/>
<dbReference type="AlphaFoldDB" id="A0A094ZJ68"/>
<evidence type="ECO:0000256" key="7">
    <source>
        <dbReference type="ARBA" id="ARBA00023157"/>
    </source>
</evidence>
<accession>A0A094ZJ68</accession>
<dbReference type="SUPFAM" id="SSF81321">
    <property type="entry name" value="Family A G protein-coupled receptor-like"/>
    <property type="match status" value="1"/>
</dbReference>
<dbReference type="PANTHER" id="PTHR24248:SF199">
    <property type="entry name" value="IP13425P-RELATED"/>
    <property type="match status" value="1"/>
</dbReference>
<evidence type="ECO:0000256" key="10">
    <source>
        <dbReference type="RuleBase" id="RU000688"/>
    </source>
</evidence>
<evidence type="ECO:0000256" key="3">
    <source>
        <dbReference type="ARBA" id="ARBA00022692"/>
    </source>
</evidence>
<keyword evidence="8 10" id="KW-0675">Receptor</keyword>
<evidence type="ECO:0000256" key="1">
    <source>
        <dbReference type="ARBA" id="ARBA00004651"/>
    </source>
</evidence>
<dbReference type="GO" id="GO:0004993">
    <property type="term" value="F:G protein-coupled serotonin receptor activity"/>
    <property type="evidence" value="ECO:0007669"/>
    <property type="project" value="UniProtKB-ARBA"/>
</dbReference>
<keyword evidence="3 10" id="KW-0812">Transmembrane</keyword>
<keyword evidence="9 10" id="KW-0807">Transducer</keyword>
<dbReference type="GO" id="GO:0005886">
    <property type="term" value="C:plasma membrane"/>
    <property type="evidence" value="ECO:0007669"/>
    <property type="project" value="UniProtKB-SubCell"/>
</dbReference>
<sequence>MATFHKTAFCTLCSINSDFFNNNSNLINMKNEMLSEKRNVLDTIVFFIQIISAIFIFCGNLLVILAVATTKILRRVTDLYIASLSLADLLVATLLIPLFIVRQNAGYWPYESHYLCIYWLSFNVFLCTASILNICCISVDRYNSIINPLKYVKKRTHRTALIVIGGVWISSFLITLPPFFGTQHHTGVGRCYIRSDIVYRSLIGITTFVIPFVLVGFIYIRIFYVIRRRSNEIKAGKILLDLKEQRYVQPEWNVSETPKQRTQSTQVFRITMLHRTTKSDMNDFSTFVVHDSTENTETCTLPTTHTEDDIIIKHSRRAVHKTTDTSVNDRQKNHHCKHKHTLHSQSIRSKNSVPKYSNTHTNMDCKRQECLILNREQKTVKTVALVVCCFILCWLPFTTLFLMEGACECLFSEEIFIATGWIAYLNSMCNPIIYGFCNNKYAKVFKHLLHIRINS</sequence>
<dbReference type="GO" id="GO:0043410">
    <property type="term" value="P:positive regulation of MAPK cascade"/>
    <property type="evidence" value="ECO:0007669"/>
    <property type="project" value="TreeGrafter"/>
</dbReference>
<organism evidence="11">
    <name type="scientific">Schistosoma haematobium</name>
    <name type="common">Blood fluke</name>
    <dbReference type="NCBI Taxonomy" id="6185"/>
    <lineage>
        <taxon>Eukaryota</taxon>
        <taxon>Metazoa</taxon>
        <taxon>Spiralia</taxon>
        <taxon>Lophotrochozoa</taxon>
        <taxon>Platyhelminthes</taxon>
        <taxon>Trematoda</taxon>
        <taxon>Digenea</taxon>
        <taxon>Strigeidida</taxon>
        <taxon>Schistosomatoidea</taxon>
        <taxon>Schistosomatidae</taxon>
        <taxon>Schistosoma</taxon>
    </lineage>
</organism>
<dbReference type="InterPro" id="IPR000276">
    <property type="entry name" value="GPCR_Rhodpsn"/>
</dbReference>
<dbReference type="Gene3D" id="1.20.1070.10">
    <property type="entry name" value="Rhodopsin 7-helix transmembrane proteins"/>
    <property type="match status" value="2"/>
</dbReference>
<comment type="similarity">
    <text evidence="10">Belongs to the G-protein coupled receptor 1 family.</text>
</comment>
<evidence type="ECO:0000256" key="8">
    <source>
        <dbReference type="ARBA" id="ARBA00023170"/>
    </source>
</evidence>
<evidence type="ECO:0000256" key="6">
    <source>
        <dbReference type="ARBA" id="ARBA00023136"/>
    </source>
</evidence>
<evidence type="ECO:0000256" key="4">
    <source>
        <dbReference type="ARBA" id="ARBA00022989"/>
    </source>
</evidence>
<evidence type="ECO:0000256" key="5">
    <source>
        <dbReference type="ARBA" id="ARBA00023040"/>
    </source>
</evidence>
<proteinExistence type="inferred from homology"/>
<reference evidence="11" key="1">
    <citation type="journal article" date="2012" name="Nat. Genet.">
        <title>Whole-genome sequence of Schistosoma haematobium.</title>
        <authorList>
            <person name="Young N.D."/>
            <person name="Jex A.R."/>
            <person name="Li B."/>
            <person name="Liu S."/>
            <person name="Yang L."/>
            <person name="Xiong Z."/>
            <person name="Li Y."/>
            <person name="Cantacessi C."/>
            <person name="Hall R.S."/>
            <person name="Xu X."/>
            <person name="Chen F."/>
            <person name="Wu X."/>
            <person name="Zerlotini A."/>
            <person name="Oliveira G."/>
            <person name="Hofmann A."/>
            <person name="Zhang G."/>
            <person name="Fang X."/>
            <person name="Kang Y."/>
            <person name="Campbell B.E."/>
            <person name="Loukas A."/>
            <person name="Ranganathan S."/>
            <person name="Rollinson D."/>
            <person name="Rinaldi G."/>
            <person name="Brindley P.J."/>
            <person name="Yang H."/>
            <person name="Wang J."/>
            <person name="Wang J."/>
            <person name="Gasser R.B."/>
        </authorList>
    </citation>
    <scope>NUCLEOTIDE SEQUENCE [LARGE SCALE GENOMIC DNA]</scope>
</reference>
<dbReference type="EMBL" id="KL250524">
    <property type="protein sequence ID" value="KGB32939.1"/>
    <property type="molecule type" value="Genomic_DNA"/>
</dbReference>
<dbReference type="SMART" id="SM01381">
    <property type="entry name" value="7TM_GPCR_Srsx"/>
    <property type="match status" value="1"/>
</dbReference>
<evidence type="ECO:0000256" key="9">
    <source>
        <dbReference type="ARBA" id="ARBA00023224"/>
    </source>
</evidence>
<keyword evidence="6" id="KW-0472">Membrane</keyword>
<name>A0A094ZJ68_SCHHA</name>
<keyword evidence="4" id="KW-1133">Transmembrane helix</keyword>
<keyword evidence="7" id="KW-1015">Disulfide bond</keyword>
<dbReference type="PROSITE" id="PS00237">
    <property type="entry name" value="G_PROTEIN_RECEP_F1_1"/>
    <property type="match status" value="1"/>
</dbReference>
<dbReference type="InterPro" id="IPR017452">
    <property type="entry name" value="GPCR_Rhodpsn_7TM"/>
</dbReference>
<dbReference type="PANTHER" id="PTHR24248">
    <property type="entry name" value="ADRENERGIC RECEPTOR-RELATED G-PROTEIN COUPLED RECEPTOR"/>
    <property type="match status" value="1"/>
</dbReference>
<dbReference type="GO" id="GO:0071880">
    <property type="term" value="P:adenylate cyclase-activating adrenergic receptor signaling pathway"/>
    <property type="evidence" value="ECO:0007669"/>
    <property type="project" value="TreeGrafter"/>
</dbReference>
<keyword evidence="2" id="KW-1003">Cell membrane</keyword>
<dbReference type="PROSITE" id="PS50262">
    <property type="entry name" value="G_PROTEIN_RECEP_F1_2"/>
    <property type="match status" value="1"/>
</dbReference>
<keyword evidence="5 10" id="KW-0297">G-protein coupled receptor</keyword>
<gene>
    <name evidence="11" type="ORF">MS3_01108</name>
</gene>
<dbReference type="Pfam" id="PF00001">
    <property type="entry name" value="7tm_1"/>
    <property type="match status" value="1"/>
</dbReference>
<comment type="subcellular location">
    <subcellularLocation>
        <location evidence="1">Cell membrane</location>
        <topology evidence="1">Multi-pass membrane protein</topology>
    </subcellularLocation>
</comment>
<evidence type="ECO:0000256" key="2">
    <source>
        <dbReference type="ARBA" id="ARBA00022475"/>
    </source>
</evidence>
<protein>
    <submittedName>
        <fullName evidence="11">D(2) dopamine receptor</fullName>
    </submittedName>
</protein>
<evidence type="ECO:0000313" key="11">
    <source>
        <dbReference type="EMBL" id="KGB32939.1"/>
    </source>
</evidence>
<dbReference type="PRINTS" id="PR00237">
    <property type="entry name" value="GPCRRHODOPSN"/>
</dbReference>